<dbReference type="PROSITE" id="PS50011">
    <property type="entry name" value="PROTEIN_KINASE_DOM"/>
    <property type="match status" value="1"/>
</dbReference>
<sequence length="289" mass="32746">MTYILLPNTSVRKDVRLAIRNPVTVSQQDEAIQEKRTPTETRTTQDETSTVVSEASIKASMISLTFEHPNVARLPRILYPQALDDNLPDDTPPLSLSSIRSTGFDTELPLSPPQPPPLVDVQLFEPITIGNFAQVWRGSPTDSQGTVVPIVSKMYSQRYFEAMNKETRAYRLLSRHQLNDLAPVHYGTFTMADESWGAVILSDVGEAFHCYSWDEAGMNADELRTIWKYVNALHSIGLHHHDLEPRNIAKDRNRTLRILDFERSSLDKSCLCGELEGLGQLFDSMMEWR</sequence>
<evidence type="ECO:0000313" key="3">
    <source>
        <dbReference type="EMBL" id="KAK0462901.1"/>
    </source>
</evidence>
<dbReference type="Gene3D" id="1.10.510.10">
    <property type="entry name" value="Transferase(Phosphotransferase) domain 1"/>
    <property type="match status" value="1"/>
</dbReference>
<dbReference type="GeneID" id="85355772"/>
<dbReference type="InterPro" id="IPR000719">
    <property type="entry name" value="Prot_kinase_dom"/>
</dbReference>
<dbReference type="AlphaFoldDB" id="A0AA39NC31"/>
<evidence type="ECO:0000313" key="4">
    <source>
        <dbReference type="Proteomes" id="UP001175211"/>
    </source>
</evidence>
<keyword evidence="4" id="KW-1185">Reference proteome</keyword>
<accession>A0AA39NC31</accession>
<dbReference type="EMBL" id="JAUEPS010000008">
    <property type="protein sequence ID" value="KAK0462901.1"/>
    <property type="molecule type" value="Genomic_DNA"/>
</dbReference>
<proteinExistence type="predicted"/>
<evidence type="ECO:0000259" key="2">
    <source>
        <dbReference type="PROSITE" id="PS50011"/>
    </source>
</evidence>
<evidence type="ECO:0000256" key="1">
    <source>
        <dbReference type="SAM" id="MobiDB-lite"/>
    </source>
</evidence>
<comment type="caution">
    <text evidence="3">The sequence shown here is derived from an EMBL/GenBank/DDBJ whole genome shotgun (WGS) entry which is preliminary data.</text>
</comment>
<dbReference type="SUPFAM" id="SSF56112">
    <property type="entry name" value="Protein kinase-like (PK-like)"/>
    <property type="match status" value="1"/>
</dbReference>
<name>A0AA39NC31_ARMTA</name>
<dbReference type="InterPro" id="IPR011009">
    <property type="entry name" value="Kinase-like_dom_sf"/>
</dbReference>
<reference evidence="3" key="1">
    <citation type="submission" date="2023-06" db="EMBL/GenBank/DDBJ databases">
        <authorList>
            <consortium name="Lawrence Berkeley National Laboratory"/>
            <person name="Ahrendt S."/>
            <person name="Sahu N."/>
            <person name="Indic B."/>
            <person name="Wong-Bajracharya J."/>
            <person name="Merenyi Z."/>
            <person name="Ke H.-M."/>
            <person name="Monk M."/>
            <person name="Kocsube S."/>
            <person name="Drula E."/>
            <person name="Lipzen A."/>
            <person name="Balint B."/>
            <person name="Henrissat B."/>
            <person name="Andreopoulos B."/>
            <person name="Martin F.M."/>
            <person name="Harder C.B."/>
            <person name="Rigling D."/>
            <person name="Ford K.L."/>
            <person name="Foster G.D."/>
            <person name="Pangilinan J."/>
            <person name="Papanicolaou A."/>
            <person name="Barry K."/>
            <person name="LaButti K."/>
            <person name="Viragh M."/>
            <person name="Koriabine M."/>
            <person name="Yan M."/>
            <person name="Riley R."/>
            <person name="Champramary S."/>
            <person name="Plett K.L."/>
            <person name="Tsai I.J."/>
            <person name="Slot J."/>
            <person name="Sipos G."/>
            <person name="Plett J."/>
            <person name="Nagy L.G."/>
            <person name="Grigoriev I.V."/>
        </authorList>
    </citation>
    <scope>NUCLEOTIDE SEQUENCE</scope>
    <source>
        <strain evidence="3">CCBAS 213</strain>
    </source>
</reference>
<dbReference type="GO" id="GO:0005524">
    <property type="term" value="F:ATP binding"/>
    <property type="evidence" value="ECO:0007669"/>
    <property type="project" value="InterPro"/>
</dbReference>
<dbReference type="GO" id="GO:0004672">
    <property type="term" value="F:protein kinase activity"/>
    <property type="evidence" value="ECO:0007669"/>
    <property type="project" value="InterPro"/>
</dbReference>
<protein>
    <recommendedName>
        <fullName evidence="2">Protein kinase domain-containing protein</fullName>
    </recommendedName>
</protein>
<dbReference type="Proteomes" id="UP001175211">
    <property type="component" value="Unassembled WGS sequence"/>
</dbReference>
<feature type="region of interest" description="Disordered" evidence="1">
    <location>
        <begin position="26"/>
        <end position="48"/>
    </location>
</feature>
<feature type="domain" description="Protein kinase" evidence="2">
    <location>
        <begin position="121"/>
        <end position="289"/>
    </location>
</feature>
<organism evidence="3 4">
    <name type="scientific">Armillaria tabescens</name>
    <name type="common">Ringless honey mushroom</name>
    <name type="synonym">Agaricus tabescens</name>
    <dbReference type="NCBI Taxonomy" id="1929756"/>
    <lineage>
        <taxon>Eukaryota</taxon>
        <taxon>Fungi</taxon>
        <taxon>Dikarya</taxon>
        <taxon>Basidiomycota</taxon>
        <taxon>Agaricomycotina</taxon>
        <taxon>Agaricomycetes</taxon>
        <taxon>Agaricomycetidae</taxon>
        <taxon>Agaricales</taxon>
        <taxon>Marasmiineae</taxon>
        <taxon>Physalacriaceae</taxon>
        <taxon>Desarmillaria</taxon>
    </lineage>
</organism>
<gene>
    <name evidence="3" type="ORF">EV420DRAFT_1521510</name>
</gene>
<feature type="compositionally biased region" description="Basic and acidic residues" evidence="1">
    <location>
        <begin position="32"/>
        <end position="45"/>
    </location>
</feature>
<dbReference type="RefSeq" id="XP_060334367.1">
    <property type="nucleotide sequence ID" value="XM_060472224.1"/>
</dbReference>